<evidence type="ECO:0000256" key="1">
    <source>
        <dbReference type="SAM" id="Coils"/>
    </source>
</evidence>
<dbReference type="Proteomes" id="UP001304635">
    <property type="component" value="Segment"/>
</dbReference>
<feature type="transmembrane region" description="Helical" evidence="2">
    <location>
        <begin position="126"/>
        <end position="149"/>
    </location>
</feature>
<keyword evidence="2" id="KW-0812">Transmembrane</keyword>
<evidence type="ECO:0000313" key="4">
    <source>
        <dbReference type="Proteomes" id="UP001304635"/>
    </source>
</evidence>
<protein>
    <submittedName>
        <fullName evidence="3">Uncharacterized protein</fullName>
    </submittedName>
</protein>
<keyword evidence="2" id="KW-0472">Membrane</keyword>
<evidence type="ECO:0000313" key="3">
    <source>
        <dbReference type="EMBL" id="WMM95661.1"/>
    </source>
</evidence>
<evidence type="ECO:0000256" key="2">
    <source>
        <dbReference type="SAM" id="Phobius"/>
    </source>
</evidence>
<reference evidence="3 4" key="1">
    <citation type="submission" date="2023-08" db="EMBL/GenBank/DDBJ databases">
        <authorList>
            <person name="Du S."/>
            <person name="Wu Z."/>
            <person name="Wu Y."/>
            <person name="Yang M."/>
            <person name="Shao J."/>
            <person name="Liu H."/>
            <person name="Zhao Y."/>
            <person name="Zhang Z."/>
        </authorList>
    </citation>
    <scope>NUCLEOTIDE SEQUENCE [LARGE SCALE GENOMIC DNA]</scope>
</reference>
<proteinExistence type="predicted"/>
<keyword evidence="4" id="KW-1185">Reference proteome</keyword>
<keyword evidence="2" id="KW-1133">Transmembrane helix</keyword>
<keyword evidence="1" id="KW-0175">Coiled coil</keyword>
<sequence length="153" mass="17377">MLAELAACNAAFGIVKKFVQNGRSIADCAKQIGVIVESKDKLQKKVQKKRNGFMGALRPQQATDLEEFMALESIKEAEAELKQLMIYTGRAGLWDSWLMFQKEARVNRREAEKEAQRLREEMMFKISVGVAIALFVSGLVGFFYFVLFLKSQM</sequence>
<organism evidence="3 4">
    <name type="scientific">Roseobacter phage CRP-361</name>
    <dbReference type="NCBI Taxonomy" id="3072848"/>
    <lineage>
        <taxon>Viruses</taxon>
        <taxon>Duplodnaviria</taxon>
        <taxon>Heunggongvirae</taxon>
        <taxon>Uroviricota</taxon>
        <taxon>Caudoviricetes</taxon>
        <taxon>Autographivirales</taxon>
        <taxon>Autographivirales incertae sedis</taxon>
        <taxon>Dynamenevirus</taxon>
        <taxon>Dynamenevirus CRP361</taxon>
    </lineage>
</organism>
<accession>A0AAX3ZWU9</accession>
<name>A0AAX3ZWU9_9CAUD</name>
<dbReference type="EMBL" id="OR420750">
    <property type="protein sequence ID" value="WMM95661.1"/>
    <property type="molecule type" value="Genomic_DNA"/>
</dbReference>
<gene>
    <name evidence="3" type="ORF">CRP361_gp43</name>
</gene>
<feature type="coiled-coil region" evidence="1">
    <location>
        <begin position="101"/>
        <end position="128"/>
    </location>
</feature>